<dbReference type="Proteomes" id="UP000008177">
    <property type="component" value="Unplaced contigs"/>
</dbReference>
<proteinExistence type="predicted"/>
<dbReference type="InParanoid" id="G2XWY7"/>
<organism evidence="1 2">
    <name type="scientific">Botryotinia fuckeliana (strain T4)</name>
    <name type="common">Noble rot fungus</name>
    <name type="synonym">Botrytis cinerea</name>
    <dbReference type="NCBI Taxonomy" id="999810"/>
    <lineage>
        <taxon>Eukaryota</taxon>
        <taxon>Fungi</taxon>
        <taxon>Dikarya</taxon>
        <taxon>Ascomycota</taxon>
        <taxon>Pezizomycotina</taxon>
        <taxon>Leotiomycetes</taxon>
        <taxon>Helotiales</taxon>
        <taxon>Sclerotiniaceae</taxon>
        <taxon>Botrytis</taxon>
    </lineage>
</organism>
<sequence length="68" mass="7677">MPRTLYFTGAIILSSWPDNDKLSMSQLGYRAAARRMDGNGRCPSSYNSSLQIRTSLDYSDRLKSLQTL</sequence>
<accession>G2XWY7</accession>
<evidence type="ECO:0000313" key="1">
    <source>
        <dbReference type="EMBL" id="CCD44974.1"/>
    </source>
</evidence>
<name>G2XWY7_BOTF4</name>
<gene>
    <name evidence="1" type="ORF">BofuT4_uP050830.1</name>
</gene>
<dbReference type="AlphaFoldDB" id="G2XWY7"/>
<evidence type="ECO:0000313" key="2">
    <source>
        <dbReference type="Proteomes" id="UP000008177"/>
    </source>
</evidence>
<dbReference type="HOGENOM" id="CLU_2793686_0_0_1"/>
<protein>
    <submittedName>
        <fullName evidence="1">Uncharacterized protein</fullName>
    </submittedName>
</protein>
<reference evidence="2" key="1">
    <citation type="journal article" date="2011" name="PLoS Genet.">
        <title>Genomic analysis of the necrotrophic fungal pathogens Sclerotinia sclerotiorum and Botrytis cinerea.</title>
        <authorList>
            <person name="Amselem J."/>
            <person name="Cuomo C.A."/>
            <person name="van Kan J.A."/>
            <person name="Viaud M."/>
            <person name="Benito E.P."/>
            <person name="Couloux A."/>
            <person name="Coutinho P.M."/>
            <person name="de Vries R.P."/>
            <person name="Dyer P.S."/>
            <person name="Fillinger S."/>
            <person name="Fournier E."/>
            <person name="Gout L."/>
            <person name="Hahn M."/>
            <person name="Kohn L."/>
            <person name="Lapalu N."/>
            <person name="Plummer K.M."/>
            <person name="Pradier J.M."/>
            <person name="Quevillon E."/>
            <person name="Sharon A."/>
            <person name="Simon A."/>
            <person name="ten Have A."/>
            <person name="Tudzynski B."/>
            <person name="Tudzynski P."/>
            <person name="Wincker P."/>
            <person name="Andrew M."/>
            <person name="Anthouard V."/>
            <person name="Beever R.E."/>
            <person name="Beffa R."/>
            <person name="Benoit I."/>
            <person name="Bouzid O."/>
            <person name="Brault B."/>
            <person name="Chen Z."/>
            <person name="Choquer M."/>
            <person name="Collemare J."/>
            <person name="Cotton P."/>
            <person name="Danchin E.G."/>
            <person name="Da Silva C."/>
            <person name="Gautier A."/>
            <person name="Giraud C."/>
            <person name="Giraud T."/>
            <person name="Gonzalez C."/>
            <person name="Grossetete S."/>
            <person name="Guldener U."/>
            <person name="Henrissat B."/>
            <person name="Howlett B.J."/>
            <person name="Kodira C."/>
            <person name="Kretschmer M."/>
            <person name="Lappartient A."/>
            <person name="Leroch M."/>
            <person name="Levis C."/>
            <person name="Mauceli E."/>
            <person name="Neuveglise C."/>
            <person name="Oeser B."/>
            <person name="Pearson M."/>
            <person name="Poulain J."/>
            <person name="Poussereau N."/>
            <person name="Quesneville H."/>
            <person name="Rascle C."/>
            <person name="Schumacher J."/>
            <person name="Segurens B."/>
            <person name="Sexton A."/>
            <person name="Silva E."/>
            <person name="Sirven C."/>
            <person name="Soanes D.M."/>
            <person name="Talbot N.J."/>
            <person name="Templeton M."/>
            <person name="Yandava C."/>
            <person name="Yarden O."/>
            <person name="Zeng Q."/>
            <person name="Rollins J.A."/>
            <person name="Lebrun M.H."/>
            <person name="Dickman M."/>
        </authorList>
    </citation>
    <scope>NUCLEOTIDE SEQUENCE [LARGE SCALE GENOMIC DNA]</scope>
    <source>
        <strain evidence="2">T4</strain>
    </source>
</reference>
<dbReference type="EMBL" id="FQ790274">
    <property type="protein sequence ID" value="CCD44974.1"/>
    <property type="molecule type" value="Genomic_DNA"/>
</dbReference>